<evidence type="ECO:0000313" key="1">
    <source>
        <dbReference type="EMBL" id="CAF1123133.1"/>
    </source>
</evidence>
<keyword evidence="4" id="KW-1185">Reference proteome</keyword>
<dbReference type="EMBL" id="CAJNOH010000785">
    <property type="protein sequence ID" value="CAF1123133.1"/>
    <property type="molecule type" value="Genomic_DNA"/>
</dbReference>
<dbReference type="Proteomes" id="UP000663870">
    <property type="component" value="Unassembled WGS sequence"/>
</dbReference>
<evidence type="ECO:0000313" key="3">
    <source>
        <dbReference type="Proteomes" id="UP000663854"/>
    </source>
</evidence>
<dbReference type="AlphaFoldDB" id="A0A814QPK9"/>
<gene>
    <name evidence="2" type="ORF">JXQ802_LOCUS36107</name>
    <name evidence="1" type="ORF">PYM288_LOCUS20811</name>
</gene>
<evidence type="ECO:0000313" key="4">
    <source>
        <dbReference type="Proteomes" id="UP000663870"/>
    </source>
</evidence>
<name>A0A814QPK9_9BILA</name>
<accession>A0A814QPK9</accession>
<sequence>MSNLNDSMKEEEKDVVIVSNDLSDSSLLSNSSTISSNEELPIPRLQDSSSSLMTSLITTTSQLSISSEIINQLHNVTLPYPLQLDKEYIYRIGLNPNEFIDYCQFELMNFMFNDPMDIIENFIR</sequence>
<comment type="caution">
    <text evidence="1">The sequence shown here is derived from an EMBL/GenBank/DDBJ whole genome shotgun (WGS) entry which is preliminary data.</text>
</comment>
<dbReference type="EMBL" id="CAJNOL010001831">
    <property type="protein sequence ID" value="CAF1425363.1"/>
    <property type="molecule type" value="Genomic_DNA"/>
</dbReference>
<protein>
    <submittedName>
        <fullName evidence="1">Uncharacterized protein</fullName>
    </submittedName>
</protein>
<evidence type="ECO:0000313" key="2">
    <source>
        <dbReference type="EMBL" id="CAF1425363.1"/>
    </source>
</evidence>
<dbReference type="Proteomes" id="UP000663854">
    <property type="component" value="Unassembled WGS sequence"/>
</dbReference>
<proteinExistence type="predicted"/>
<organism evidence="1 3">
    <name type="scientific">Rotaria sordida</name>
    <dbReference type="NCBI Taxonomy" id="392033"/>
    <lineage>
        <taxon>Eukaryota</taxon>
        <taxon>Metazoa</taxon>
        <taxon>Spiralia</taxon>
        <taxon>Gnathifera</taxon>
        <taxon>Rotifera</taxon>
        <taxon>Eurotatoria</taxon>
        <taxon>Bdelloidea</taxon>
        <taxon>Philodinida</taxon>
        <taxon>Philodinidae</taxon>
        <taxon>Rotaria</taxon>
    </lineage>
</organism>
<reference evidence="1" key="1">
    <citation type="submission" date="2021-02" db="EMBL/GenBank/DDBJ databases">
        <authorList>
            <person name="Nowell W R."/>
        </authorList>
    </citation>
    <scope>NUCLEOTIDE SEQUENCE</scope>
</reference>